<dbReference type="AlphaFoldDB" id="A0A1W6LKS8"/>
<dbReference type="InterPro" id="IPR004647">
    <property type="entry name" value="Fe-S_hydro-lyase_TtdB-typ_cat"/>
</dbReference>
<dbReference type="Pfam" id="PF05683">
    <property type="entry name" value="Fumerase_C"/>
    <property type="match status" value="1"/>
</dbReference>
<organism evidence="4 5">
    <name type="scientific">Sedimentisphaera salicampi</name>
    <dbReference type="NCBI Taxonomy" id="1941349"/>
    <lineage>
        <taxon>Bacteria</taxon>
        <taxon>Pseudomonadati</taxon>
        <taxon>Planctomycetota</taxon>
        <taxon>Phycisphaerae</taxon>
        <taxon>Sedimentisphaerales</taxon>
        <taxon>Sedimentisphaeraceae</taxon>
        <taxon>Sedimentisphaera</taxon>
    </lineage>
</organism>
<comment type="similarity">
    <text evidence="1">Belongs to the class-I fumarase family.</text>
</comment>
<dbReference type="EC" id="4.2.1.2" evidence="4"/>
<proteinExistence type="inferred from homology"/>
<dbReference type="PANTHER" id="PTHR43351">
    <property type="entry name" value="L(+)-TARTRATE DEHYDRATASE SUBUNIT BETA"/>
    <property type="match status" value="1"/>
</dbReference>
<feature type="domain" description="Fe-S hydro-lyase tartrate dehydratase beta-type catalytic" evidence="3">
    <location>
        <begin position="6"/>
        <end position="175"/>
    </location>
</feature>
<dbReference type="RefSeq" id="WP_085755048.1">
    <property type="nucleotide sequence ID" value="NZ_CP021023.1"/>
</dbReference>
<evidence type="ECO:0000313" key="5">
    <source>
        <dbReference type="Proteomes" id="UP000193334"/>
    </source>
</evidence>
<dbReference type="EMBL" id="CP021023">
    <property type="protein sequence ID" value="ARN56352.1"/>
    <property type="molecule type" value="Genomic_DNA"/>
</dbReference>
<keyword evidence="5" id="KW-1185">Reference proteome</keyword>
<dbReference type="NCBIfam" id="NF005310">
    <property type="entry name" value="PRK06842.1"/>
    <property type="match status" value="1"/>
</dbReference>
<dbReference type="SUPFAM" id="SSF117457">
    <property type="entry name" value="FumA C-terminal domain-like"/>
    <property type="match status" value="1"/>
</dbReference>
<dbReference type="GO" id="GO:0004333">
    <property type="term" value="F:fumarate hydratase activity"/>
    <property type="evidence" value="ECO:0007669"/>
    <property type="project" value="UniProtKB-EC"/>
</dbReference>
<evidence type="ECO:0000259" key="3">
    <source>
        <dbReference type="Pfam" id="PF05683"/>
    </source>
</evidence>
<evidence type="ECO:0000313" key="4">
    <source>
        <dbReference type="EMBL" id="ARN56352.1"/>
    </source>
</evidence>
<name>A0A1W6LKS8_9BACT</name>
<dbReference type="PANTHER" id="PTHR43351:SF2">
    <property type="entry name" value="L(+)-TARTRATE DEHYDRATASE SUBUNIT BETA-RELATED"/>
    <property type="match status" value="1"/>
</dbReference>
<protein>
    <submittedName>
        <fullName evidence="4">Fumarate hydratase class I, anaerobic</fullName>
        <ecNumber evidence="4">4.2.1.2</ecNumber>
    </submittedName>
</protein>
<dbReference type="STRING" id="1941349.STSP1_00732"/>
<sequence>MAKKISTPLTKQKTAELRAGEEVLISGVIYSARDMAHKRLTESIARSEPLPIDIEGQIIYFVGPSPAAEGRPAGSAGPTTSSRMDQFSPILLDNGLAGMIGKGYRGDAVINSLIKNTAVHFSAVGGAGALLSKSIVKSEVVAYPELGPEAIHRLEVSDFPAVVAYDSTGASIYERKK</sequence>
<dbReference type="Proteomes" id="UP000193334">
    <property type="component" value="Chromosome"/>
</dbReference>
<gene>
    <name evidence="4" type="primary">fumB</name>
    <name evidence="4" type="ORF">STSP1_00732</name>
</gene>
<dbReference type="InterPro" id="IPR036660">
    <property type="entry name" value="Fe-S_hydroAse_TtdB_cat_sf"/>
</dbReference>
<evidence type="ECO:0000256" key="1">
    <source>
        <dbReference type="ARBA" id="ARBA00008876"/>
    </source>
</evidence>
<reference evidence="5" key="1">
    <citation type="submission" date="2017-04" db="EMBL/GenBank/DDBJ databases">
        <title>Comparative genomics and description of representatives of a novel lineage of planctomycetes thriving in anoxic sediments.</title>
        <authorList>
            <person name="Spring S."/>
            <person name="Bunk B."/>
            <person name="Sproer C."/>
        </authorList>
    </citation>
    <scope>NUCLEOTIDE SEQUENCE [LARGE SCALE GENOMIC DNA]</scope>
    <source>
        <strain evidence="5">ST-PulAB-D4</strain>
    </source>
</reference>
<keyword evidence="2 4" id="KW-0456">Lyase</keyword>
<dbReference type="NCBIfam" id="TIGR00723">
    <property type="entry name" value="ttdB_fumA_fumB"/>
    <property type="match status" value="1"/>
</dbReference>
<accession>A0A1W6LKS8</accession>
<dbReference type="KEGG" id="pbp:STSP1_00732"/>
<evidence type="ECO:0000256" key="2">
    <source>
        <dbReference type="ARBA" id="ARBA00023239"/>
    </source>
</evidence>
<dbReference type="Gene3D" id="3.20.130.10">
    <property type="entry name" value="Fe-S hydro-lyase, tartrate dehydratase beta-type, catalytic domain"/>
    <property type="match status" value="1"/>
</dbReference>